<dbReference type="AlphaFoldDB" id="M0MBZ3"/>
<sequence length="85" mass="9656">MLVKILDKCAFVLPAVEFFQQKGPYQLLHSVARRSRIAVMGFKSEVRQWEIAHETLDGPVGIVVEPDPRDGSDIFFESTQRTPII</sequence>
<gene>
    <name evidence="1" type="ORF">C448_11936</name>
</gene>
<comment type="caution">
    <text evidence="1">The sequence shown here is derived from an EMBL/GenBank/DDBJ whole genome shotgun (WGS) entry which is preliminary data.</text>
</comment>
<dbReference type="Proteomes" id="UP000011568">
    <property type="component" value="Unassembled WGS sequence"/>
</dbReference>
<protein>
    <submittedName>
        <fullName evidence="1">Uncharacterized protein</fullName>
    </submittedName>
</protein>
<evidence type="ECO:0000313" key="2">
    <source>
        <dbReference type="Proteomes" id="UP000011568"/>
    </source>
</evidence>
<name>M0MBZ3_HALMO</name>
<reference evidence="1 2" key="1">
    <citation type="journal article" date="2014" name="PLoS Genet.">
        <title>Phylogenetically driven sequencing of extremely halophilic archaea reveals strategies for static and dynamic osmo-response.</title>
        <authorList>
            <person name="Becker E.A."/>
            <person name="Seitzer P.M."/>
            <person name="Tritt A."/>
            <person name="Larsen D."/>
            <person name="Krusor M."/>
            <person name="Yao A.I."/>
            <person name="Wu D."/>
            <person name="Madern D."/>
            <person name="Eisen J.A."/>
            <person name="Darling A.E."/>
            <person name="Facciotti M.T."/>
        </authorList>
    </citation>
    <scope>NUCLEOTIDE SEQUENCE [LARGE SCALE GENOMIC DNA]</scope>
    <source>
        <strain evidence="1 2">DSM 1307</strain>
    </source>
</reference>
<proteinExistence type="predicted"/>
<organism evidence="1 2">
    <name type="scientific">Halococcus morrhuae DSM 1307</name>
    <dbReference type="NCBI Taxonomy" id="931277"/>
    <lineage>
        <taxon>Archaea</taxon>
        <taxon>Methanobacteriati</taxon>
        <taxon>Methanobacteriota</taxon>
        <taxon>Stenosarchaea group</taxon>
        <taxon>Halobacteria</taxon>
        <taxon>Halobacteriales</taxon>
        <taxon>Halococcaceae</taxon>
        <taxon>Halococcus</taxon>
    </lineage>
</organism>
<accession>M0MBZ3</accession>
<dbReference type="EMBL" id="AOMC01000136">
    <property type="protein sequence ID" value="EMA41905.1"/>
    <property type="molecule type" value="Genomic_DNA"/>
</dbReference>
<keyword evidence="2" id="KW-1185">Reference proteome</keyword>
<evidence type="ECO:0000313" key="1">
    <source>
        <dbReference type="EMBL" id="EMA41905.1"/>
    </source>
</evidence>